<sequence>MRRWISWWRRSGDPETSAAVEADRLAVETGHPETLAAVEAEIRRARRRARGGRRCRGVEGSVLCFSGVDDAYATVRDIGVGVDVVAELGGGEDGGGKGRREEEKNDW</sequence>
<gene>
    <name evidence="3" type="primary">LOC130509531</name>
</gene>
<feature type="compositionally biased region" description="Basic and acidic residues" evidence="1">
    <location>
        <begin position="94"/>
        <end position="107"/>
    </location>
</feature>
<proteinExistence type="predicted"/>
<keyword evidence="2" id="KW-1185">Reference proteome</keyword>
<feature type="region of interest" description="Disordered" evidence="1">
    <location>
        <begin position="87"/>
        <end position="107"/>
    </location>
</feature>
<organism evidence="2 3">
    <name type="scientific">Raphanus sativus</name>
    <name type="common">Radish</name>
    <name type="synonym">Raphanus raphanistrum var. sativus</name>
    <dbReference type="NCBI Taxonomy" id="3726"/>
    <lineage>
        <taxon>Eukaryota</taxon>
        <taxon>Viridiplantae</taxon>
        <taxon>Streptophyta</taxon>
        <taxon>Embryophyta</taxon>
        <taxon>Tracheophyta</taxon>
        <taxon>Spermatophyta</taxon>
        <taxon>Magnoliopsida</taxon>
        <taxon>eudicotyledons</taxon>
        <taxon>Gunneridae</taxon>
        <taxon>Pentapetalae</taxon>
        <taxon>rosids</taxon>
        <taxon>malvids</taxon>
        <taxon>Brassicales</taxon>
        <taxon>Brassicaceae</taxon>
        <taxon>Brassiceae</taxon>
        <taxon>Raphanus</taxon>
    </lineage>
</organism>
<name>A0A9W3DCU3_RAPSA</name>
<dbReference type="AlphaFoldDB" id="A0A9W3DCU3"/>
<dbReference type="KEGG" id="rsz:130509531"/>
<dbReference type="Proteomes" id="UP000504610">
    <property type="component" value="Chromosome 3"/>
</dbReference>
<protein>
    <submittedName>
        <fullName evidence="3">Uncharacterized protein LOC130509531</fullName>
    </submittedName>
</protein>
<dbReference type="GeneID" id="130509531"/>
<reference evidence="3" key="2">
    <citation type="submission" date="2025-08" db="UniProtKB">
        <authorList>
            <consortium name="RefSeq"/>
        </authorList>
    </citation>
    <scope>IDENTIFICATION</scope>
    <source>
        <tissue evidence="3">Leaf</tissue>
    </source>
</reference>
<evidence type="ECO:0000256" key="1">
    <source>
        <dbReference type="SAM" id="MobiDB-lite"/>
    </source>
</evidence>
<evidence type="ECO:0000313" key="3">
    <source>
        <dbReference type="RefSeq" id="XP_056861651.1"/>
    </source>
</evidence>
<dbReference type="RefSeq" id="XP_056861651.1">
    <property type="nucleotide sequence ID" value="XM_057005671.1"/>
</dbReference>
<reference evidence="2" key="1">
    <citation type="journal article" date="2019" name="Database">
        <title>The radish genome database (RadishGD): an integrated information resource for radish genomics.</title>
        <authorList>
            <person name="Yu H.J."/>
            <person name="Baek S."/>
            <person name="Lee Y.J."/>
            <person name="Cho A."/>
            <person name="Mun J.H."/>
        </authorList>
    </citation>
    <scope>NUCLEOTIDE SEQUENCE [LARGE SCALE GENOMIC DNA]</scope>
    <source>
        <strain evidence="2">cv. WK10039</strain>
    </source>
</reference>
<accession>A0A9W3DCU3</accession>
<evidence type="ECO:0000313" key="2">
    <source>
        <dbReference type="Proteomes" id="UP000504610"/>
    </source>
</evidence>